<evidence type="ECO:0000313" key="4">
    <source>
        <dbReference type="Proteomes" id="UP000030754"/>
    </source>
</evidence>
<dbReference type="PANTHER" id="PTHR45703">
    <property type="entry name" value="DYNEIN HEAVY CHAIN"/>
    <property type="match status" value="1"/>
</dbReference>
<dbReference type="GO" id="GO:0030286">
    <property type="term" value="C:dynein complex"/>
    <property type="evidence" value="ECO:0007669"/>
    <property type="project" value="InterPro"/>
</dbReference>
<keyword evidence="1" id="KW-0175">Coiled coil</keyword>
<organism evidence="3 4">
    <name type="scientific">Eimeria necatrix</name>
    <dbReference type="NCBI Taxonomy" id="51315"/>
    <lineage>
        <taxon>Eukaryota</taxon>
        <taxon>Sar</taxon>
        <taxon>Alveolata</taxon>
        <taxon>Apicomplexa</taxon>
        <taxon>Conoidasida</taxon>
        <taxon>Coccidia</taxon>
        <taxon>Eucoccidiorida</taxon>
        <taxon>Eimeriorina</taxon>
        <taxon>Eimeriidae</taxon>
        <taxon>Eimeria</taxon>
    </lineage>
</organism>
<feature type="domain" description="Dynein heavy chain linker" evidence="2">
    <location>
        <begin position="157"/>
        <end position="314"/>
    </location>
</feature>
<dbReference type="Gene3D" id="1.10.287.2620">
    <property type="match status" value="1"/>
</dbReference>
<accession>U6MYV8</accession>
<gene>
    <name evidence="3" type="ORF">ENH_00049450</name>
</gene>
<dbReference type="GO" id="GO:0045505">
    <property type="term" value="F:dynein intermediate chain binding"/>
    <property type="evidence" value="ECO:0007669"/>
    <property type="project" value="InterPro"/>
</dbReference>
<dbReference type="VEuPathDB" id="ToxoDB:ENH_00049450"/>
<reference evidence="3" key="2">
    <citation type="submission" date="2013-10" db="EMBL/GenBank/DDBJ databases">
        <authorList>
            <person name="Aslett M."/>
        </authorList>
    </citation>
    <scope>NUCLEOTIDE SEQUENCE [LARGE SCALE GENOMIC DNA]</scope>
    <source>
        <strain evidence="3">Houghton</strain>
    </source>
</reference>
<dbReference type="Proteomes" id="UP000030754">
    <property type="component" value="Unassembled WGS sequence"/>
</dbReference>
<dbReference type="GO" id="GO:0051959">
    <property type="term" value="F:dynein light intermediate chain binding"/>
    <property type="evidence" value="ECO:0007669"/>
    <property type="project" value="InterPro"/>
</dbReference>
<evidence type="ECO:0000313" key="3">
    <source>
        <dbReference type="EMBL" id="CDJ68228.1"/>
    </source>
</evidence>
<keyword evidence="4" id="KW-1185">Reference proteome</keyword>
<dbReference type="RefSeq" id="XP_013436695.1">
    <property type="nucleotide sequence ID" value="XM_013581241.1"/>
</dbReference>
<protein>
    <submittedName>
        <fullName evidence="3">Dynein heavy chain 10, axonemal, related</fullName>
    </submittedName>
</protein>
<dbReference type="InterPro" id="IPR013602">
    <property type="entry name" value="Dynein_heavy_linker"/>
</dbReference>
<dbReference type="EMBL" id="HG725518">
    <property type="protein sequence ID" value="CDJ68228.1"/>
    <property type="molecule type" value="Genomic_DNA"/>
</dbReference>
<reference evidence="3" key="1">
    <citation type="submission" date="2013-10" db="EMBL/GenBank/DDBJ databases">
        <title>Genomic analysis of the causative agents of coccidiosis in chickens.</title>
        <authorList>
            <person name="Reid A.J."/>
            <person name="Blake D."/>
            <person name="Billington K."/>
            <person name="Browne H."/>
            <person name="Dunn M."/>
            <person name="Hung S."/>
            <person name="Kawahara F."/>
            <person name="Miranda-Saavedra D."/>
            <person name="Mourier T."/>
            <person name="Nagra H."/>
            <person name="Otto T.D."/>
            <person name="Rawlings N."/>
            <person name="Sanchez A."/>
            <person name="Sanders M."/>
            <person name="Subramaniam C."/>
            <person name="Tay Y."/>
            <person name="Dear P."/>
            <person name="Doerig C."/>
            <person name="Gruber A."/>
            <person name="Parkinson J."/>
            <person name="Shirley M."/>
            <person name="Wan K.L."/>
            <person name="Berriman M."/>
            <person name="Tomley F."/>
            <person name="Pain A."/>
        </authorList>
    </citation>
    <scope>NUCLEOTIDE SEQUENCE [LARGE SCALE GENOMIC DNA]</scope>
    <source>
        <strain evidence="3">Houghton</strain>
    </source>
</reference>
<feature type="coiled-coil region" evidence="1">
    <location>
        <begin position="138"/>
        <end position="165"/>
    </location>
</feature>
<dbReference type="GO" id="GO:0007018">
    <property type="term" value="P:microtubule-based movement"/>
    <property type="evidence" value="ECO:0007669"/>
    <property type="project" value="InterPro"/>
</dbReference>
<dbReference type="PANTHER" id="PTHR45703:SF36">
    <property type="entry name" value="DYNEIN HEAVY CHAIN, CYTOPLASMIC"/>
    <property type="match status" value="1"/>
</dbReference>
<dbReference type="Pfam" id="PF08393">
    <property type="entry name" value="DHC_N2"/>
    <property type="match status" value="1"/>
</dbReference>
<proteinExistence type="predicted"/>
<dbReference type="OrthoDB" id="345474at2759"/>
<dbReference type="AlphaFoldDB" id="U6MYV8"/>
<evidence type="ECO:0000259" key="2">
    <source>
        <dbReference type="Pfam" id="PF08393"/>
    </source>
</evidence>
<evidence type="ECO:0000256" key="1">
    <source>
        <dbReference type="SAM" id="Coils"/>
    </source>
</evidence>
<dbReference type="GeneID" id="25475094"/>
<sequence>MTKLLQEIATANAKLSVVPEDINAVGPRAWGLGFRYVDFNCYLNEVKKNVLPGVEAEALKVSDIFDVLKRASVRLDAGTKAQLAELLQGLAALRTQVQFAAYSVEGSTKRFQEELKAALPSVNHKLGFLREQTLNPNLYKADANMEQLKETLAVIRKQLEELTEEGFLKRLQRLAPCLGSQEVYQTLISSLNGFRDSLGVCKSLKNPSLKERHWGLLQQLVGPTLNLRDPQLTLAEVTQVKELTQNPDILTLSSDATAEETLEGLLQSLQQTWGSLLLPLVSRNVNKDNLFILGPLEEVYATLEDSLVSVNTIAGEILPSRV</sequence>
<dbReference type="InterPro" id="IPR026983">
    <property type="entry name" value="DHC"/>
</dbReference>
<name>U6MYV8_9EIME</name>